<feature type="domain" description="4'-phosphopantetheinyl transferase" evidence="2">
    <location>
        <begin position="101"/>
        <end position="191"/>
    </location>
</feature>
<comment type="caution">
    <text evidence="3">The sequence shown here is derived from an EMBL/GenBank/DDBJ whole genome shotgun (WGS) entry which is preliminary data.</text>
</comment>
<evidence type="ECO:0000313" key="3">
    <source>
        <dbReference type="EMBL" id="OZC02591.1"/>
    </source>
</evidence>
<sequence>MDRLPSLRLLGASGARPDVLSPGERERLEEFVHPDRRIGFVLGRTAARTLIGEALGVAPEAAPLAVAASGAPVVVGAPLYVSIGHAGRGEAIGGAVLAETPVGFDLERILPRHPGLWRRMLAPEEHALLDALGGPTDEAQTLLWSLKEAVLKGCQTGLRAGMRSVTLSEHDASRQRLVARDGGGGLWRLRYERRGDVWVSLALAG</sequence>
<gene>
    <name evidence="3" type="ORF">BSZ36_06140</name>
</gene>
<dbReference type="AlphaFoldDB" id="A0A259TY07"/>
<organism evidence="3 4">
    <name type="scientific">Rubricoccus marinus</name>
    <dbReference type="NCBI Taxonomy" id="716817"/>
    <lineage>
        <taxon>Bacteria</taxon>
        <taxon>Pseudomonadati</taxon>
        <taxon>Rhodothermota</taxon>
        <taxon>Rhodothermia</taxon>
        <taxon>Rhodothermales</taxon>
        <taxon>Rubricoccaceae</taxon>
        <taxon>Rubricoccus</taxon>
    </lineage>
</organism>
<protein>
    <recommendedName>
        <fullName evidence="2">4'-phosphopantetheinyl transferase domain-containing protein</fullName>
    </recommendedName>
</protein>
<dbReference type="Pfam" id="PF01648">
    <property type="entry name" value="ACPS"/>
    <property type="match status" value="1"/>
</dbReference>
<keyword evidence="1" id="KW-0808">Transferase</keyword>
<keyword evidence="4" id="KW-1185">Reference proteome</keyword>
<dbReference type="GO" id="GO:0000287">
    <property type="term" value="F:magnesium ion binding"/>
    <property type="evidence" value="ECO:0007669"/>
    <property type="project" value="InterPro"/>
</dbReference>
<dbReference type="EMBL" id="MQWB01000001">
    <property type="protein sequence ID" value="OZC02591.1"/>
    <property type="molecule type" value="Genomic_DNA"/>
</dbReference>
<dbReference type="Gene3D" id="3.90.470.20">
    <property type="entry name" value="4'-phosphopantetheinyl transferase domain"/>
    <property type="match status" value="1"/>
</dbReference>
<dbReference type="GO" id="GO:0008897">
    <property type="term" value="F:holo-[acyl-carrier-protein] synthase activity"/>
    <property type="evidence" value="ECO:0007669"/>
    <property type="project" value="InterPro"/>
</dbReference>
<proteinExistence type="predicted"/>
<evidence type="ECO:0000256" key="1">
    <source>
        <dbReference type="ARBA" id="ARBA00022679"/>
    </source>
</evidence>
<dbReference type="RefSeq" id="WP_094547014.1">
    <property type="nucleotide sequence ID" value="NZ_MQWB01000001.1"/>
</dbReference>
<dbReference type="OrthoDB" id="9808281at2"/>
<dbReference type="Proteomes" id="UP000216446">
    <property type="component" value="Unassembled WGS sequence"/>
</dbReference>
<dbReference type="InParanoid" id="A0A259TY07"/>
<dbReference type="InterPro" id="IPR008278">
    <property type="entry name" value="4-PPantetheinyl_Trfase_dom"/>
</dbReference>
<evidence type="ECO:0000259" key="2">
    <source>
        <dbReference type="Pfam" id="PF01648"/>
    </source>
</evidence>
<accession>A0A259TY07</accession>
<evidence type="ECO:0000313" key="4">
    <source>
        <dbReference type="Proteomes" id="UP000216446"/>
    </source>
</evidence>
<name>A0A259TY07_9BACT</name>
<reference evidence="3 4" key="1">
    <citation type="submission" date="2016-11" db="EMBL/GenBank/DDBJ databases">
        <title>Study of marine rhodopsin-containing bacteria.</title>
        <authorList>
            <person name="Yoshizawa S."/>
            <person name="Kumagai Y."/>
            <person name="Kogure K."/>
        </authorList>
    </citation>
    <scope>NUCLEOTIDE SEQUENCE [LARGE SCALE GENOMIC DNA]</scope>
    <source>
        <strain evidence="3 4">SG-29</strain>
    </source>
</reference>
<dbReference type="SUPFAM" id="SSF56214">
    <property type="entry name" value="4'-phosphopantetheinyl transferase"/>
    <property type="match status" value="2"/>
</dbReference>
<dbReference type="InterPro" id="IPR037143">
    <property type="entry name" value="4-PPantetheinyl_Trfase_dom_sf"/>
</dbReference>